<sequence length="136" mass="15049">MVLRGVEERPIRMCTCGVDDFLLLCIVSPCCVISRFAQTSMFNHSVVFALRCPALLRPHVVPTLSSTCCFPPRFYLVPGRVLMPFARVYSTSVAILSLPAVRTLDAPSLIFLPCQLVVLLRPTPVVWLLSFAVPVT</sequence>
<dbReference type="AlphaFoldDB" id="A0ABD1ZQ73"/>
<dbReference type="Proteomes" id="UP001605036">
    <property type="component" value="Unassembled WGS sequence"/>
</dbReference>
<comment type="caution">
    <text evidence="1">The sequence shown here is derived from an EMBL/GenBank/DDBJ whole genome shotgun (WGS) entry which is preliminary data.</text>
</comment>
<organism evidence="1 2">
    <name type="scientific">Riccia fluitans</name>
    <dbReference type="NCBI Taxonomy" id="41844"/>
    <lineage>
        <taxon>Eukaryota</taxon>
        <taxon>Viridiplantae</taxon>
        <taxon>Streptophyta</taxon>
        <taxon>Embryophyta</taxon>
        <taxon>Marchantiophyta</taxon>
        <taxon>Marchantiopsida</taxon>
        <taxon>Marchantiidae</taxon>
        <taxon>Marchantiales</taxon>
        <taxon>Ricciaceae</taxon>
        <taxon>Riccia</taxon>
    </lineage>
</organism>
<accession>A0ABD1ZQ73</accession>
<evidence type="ECO:0000313" key="2">
    <source>
        <dbReference type="Proteomes" id="UP001605036"/>
    </source>
</evidence>
<gene>
    <name evidence="1" type="ORF">R1flu_021716</name>
</gene>
<proteinExistence type="predicted"/>
<keyword evidence="2" id="KW-1185">Reference proteome</keyword>
<name>A0ABD1ZQ73_9MARC</name>
<dbReference type="EMBL" id="JBHFFA010000001">
    <property type="protein sequence ID" value="KAL2653588.1"/>
    <property type="molecule type" value="Genomic_DNA"/>
</dbReference>
<protein>
    <submittedName>
        <fullName evidence="1">Uncharacterized protein</fullName>
    </submittedName>
</protein>
<evidence type="ECO:0000313" key="1">
    <source>
        <dbReference type="EMBL" id="KAL2653588.1"/>
    </source>
</evidence>
<reference evidence="1 2" key="1">
    <citation type="submission" date="2024-09" db="EMBL/GenBank/DDBJ databases">
        <title>Chromosome-scale assembly of Riccia fluitans.</title>
        <authorList>
            <person name="Paukszto L."/>
            <person name="Sawicki J."/>
            <person name="Karawczyk K."/>
            <person name="Piernik-Szablinska J."/>
            <person name="Szczecinska M."/>
            <person name="Mazdziarz M."/>
        </authorList>
    </citation>
    <scope>NUCLEOTIDE SEQUENCE [LARGE SCALE GENOMIC DNA]</scope>
    <source>
        <strain evidence="1">Rf_01</strain>
        <tissue evidence="1">Aerial parts of the thallus</tissue>
    </source>
</reference>